<sequence>MFGKLLSKILPNKKPAPQPTGRELYGRNNVGYPTMHLSRHIDDVINQHYREIKPLIKFYKETFLFKWGPAIINNSLDNEQLKNLSGRNVQMVYLLLFRDMLRHIADYISPKHAPESWPDLLAQDVLERCNMLGDDDDTDIEFKQVLFNDTQRYDIDNETSQQWVELVAGLIDVPAKDLYYWHRSLTNTILKKVAKKHKK</sequence>
<organism evidence="1 2">
    <name type="scientific">Orbus sasakiae</name>
    <dbReference type="NCBI Taxonomy" id="1078475"/>
    <lineage>
        <taxon>Bacteria</taxon>
        <taxon>Pseudomonadati</taxon>
        <taxon>Pseudomonadota</taxon>
        <taxon>Gammaproteobacteria</taxon>
        <taxon>Orbales</taxon>
        <taxon>Orbaceae</taxon>
        <taxon>Orbus</taxon>
    </lineage>
</organism>
<evidence type="ECO:0000313" key="2">
    <source>
        <dbReference type="Proteomes" id="UP001500171"/>
    </source>
</evidence>
<dbReference type="EMBL" id="BAABHY010000006">
    <property type="protein sequence ID" value="GAA5114096.1"/>
    <property type="molecule type" value="Genomic_DNA"/>
</dbReference>
<comment type="caution">
    <text evidence="1">The sequence shown here is derived from an EMBL/GenBank/DDBJ whole genome shotgun (WGS) entry which is preliminary data.</text>
</comment>
<accession>A0ABP9NBT0</accession>
<dbReference type="RefSeq" id="WP_345492415.1">
    <property type="nucleotide sequence ID" value="NZ_BAABHY010000006.1"/>
</dbReference>
<gene>
    <name evidence="1" type="ORF">GCM10023211_23250</name>
</gene>
<reference evidence="2" key="1">
    <citation type="journal article" date="2019" name="Int. J. Syst. Evol. Microbiol.">
        <title>The Global Catalogue of Microorganisms (GCM) 10K type strain sequencing project: providing services to taxonomists for standard genome sequencing and annotation.</title>
        <authorList>
            <consortium name="The Broad Institute Genomics Platform"/>
            <consortium name="The Broad Institute Genome Sequencing Center for Infectious Disease"/>
            <person name="Wu L."/>
            <person name="Ma J."/>
        </authorList>
    </citation>
    <scope>NUCLEOTIDE SEQUENCE [LARGE SCALE GENOMIC DNA]</scope>
    <source>
        <strain evidence="2">JCM 18050</strain>
    </source>
</reference>
<proteinExistence type="predicted"/>
<evidence type="ECO:0000313" key="1">
    <source>
        <dbReference type="EMBL" id="GAA5114096.1"/>
    </source>
</evidence>
<protein>
    <submittedName>
        <fullName evidence="1">Uncharacterized protein</fullName>
    </submittedName>
</protein>
<dbReference type="Proteomes" id="UP001500171">
    <property type="component" value="Unassembled WGS sequence"/>
</dbReference>
<name>A0ABP9NBT0_9GAMM</name>
<keyword evidence="2" id="KW-1185">Reference proteome</keyword>